<comment type="caution">
    <text evidence="1">The sequence shown here is derived from an EMBL/GenBank/DDBJ whole genome shotgun (WGS) entry which is preliminary data.</text>
</comment>
<gene>
    <name evidence="1" type="ORF">GCM10008959_25190</name>
</gene>
<evidence type="ECO:0000313" key="1">
    <source>
        <dbReference type="EMBL" id="GGR62204.1"/>
    </source>
</evidence>
<sequence>MAVRVTTDIRPIEARGRRALLATADAVGKRAELLIRARTWAWPGTTNRVNGEVAGPRRNIVDTGTLARSQQAPRLTGPLNAQITWTAAYAAATFLGAVFRKRRYSLPARNAPAQALRSVNLAQEFARAYRQDP</sequence>
<protein>
    <recommendedName>
        <fullName evidence="3">HK97 gp10 family phage protein</fullName>
    </recommendedName>
</protein>
<name>A0ABQ2RUX9_9DEIO</name>
<reference evidence="2" key="1">
    <citation type="journal article" date="2019" name="Int. J. Syst. Evol. Microbiol.">
        <title>The Global Catalogue of Microorganisms (GCM) 10K type strain sequencing project: providing services to taxonomists for standard genome sequencing and annotation.</title>
        <authorList>
            <consortium name="The Broad Institute Genomics Platform"/>
            <consortium name="The Broad Institute Genome Sequencing Center for Infectious Disease"/>
            <person name="Wu L."/>
            <person name="Ma J."/>
        </authorList>
    </citation>
    <scope>NUCLEOTIDE SEQUENCE [LARGE SCALE GENOMIC DNA]</scope>
    <source>
        <strain evidence="2">JCM 31404</strain>
    </source>
</reference>
<evidence type="ECO:0008006" key="3">
    <source>
        <dbReference type="Google" id="ProtNLM"/>
    </source>
</evidence>
<keyword evidence="2" id="KW-1185">Reference proteome</keyword>
<organism evidence="1 2">
    <name type="scientific">Deinococcus seoulensis</name>
    <dbReference type="NCBI Taxonomy" id="1837379"/>
    <lineage>
        <taxon>Bacteria</taxon>
        <taxon>Thermotogati</taxon>
        <taxon>Deinococcota</taxon>
        <taxon>Deinococci</taxon>
        <taxon>Deinococcales</taxon>
        <taxon>Deinococcaceae</taxon>
        <taxon>Deinococcus</taxon>
    </lineage>
</organism>
<accession>A0ABQ2RUX9</accession>
<evidence type="ECO:0000313" key="2">
    <source>
        <dbReference type="Proteomes" id="UP000634308"/>
    </source>
</evidence>
<dbReference type="EMBL" id="BMQM01000017">
    <property type="protein sequence ID" value="GGR62204.1"/>
    <property type="molecule type" value="Genomic_DNA"/>
</dbReference>
<dbReference type="Proteomes" id="UP000634308">
    <property type="component" value="Unassembled WGS sequence"/>
</dbReference>
<proteinExistence type="predicted"/>
<dbReference type="RefSeq" id="WP_189065345.1">
    <property type="nucleotide sequence ID" value="NZ_BMQM01000017.1"/>
</dbReference>